<name>A0ABV5NBE0_9ACTN</name>
<protein>
    <submittedName>
        <fullName evidence="1">Bifunctional 3-(3-hydroxy-phenyl)propionate/3-hydroxycinnamic acid hydroxylase</fullName>
    </submittedName>
</protein>
<sequence>DGTRAANVGHLTPQYPVTLGDRTALLDDLTGGGFTVLTDGAAPLNALDFAERDFLIGIGAAIVPLYADGASVGGYLDVPGGYLTHLREHGHVAAIVRPDFYLFGTATDGAGLKELVGQLRDQLQRPAATDRVPVPEPLTAVADQ</sequence>
<dbReference type="EMBL" id="JBHMCY010000119">
    <property type="protein sequence ID" value="MFB9467588.1"/>
    <property type="molecule type" value="Genomic_DNA"/>
</dbReference>
<evidence type="ECO:0000313" key="1">
    <source>
        <dbReference type="EMBL" id="MFB9467588.1"/>
    </source>
</evidence>
<reference evidence="1 2" key="1">
    <citation type="submission" date="2024-09" db="EMBL/GenBank/DDBJ databases">
        <authorList>
            <person name="Sun Q."/>
            <person name="Mori K."/>
        </authorList>
    </citation>
    <scope>NUCLEOTIDE SEQUENCE [LARGE SCALE GENOMIC DNA]</scope>
    <source>
        <strain evidence="1 2">JCM 6917</strain>
    </source>
</reference>
<evidence type="ECO:0000313" key="2">
    <source>
        <dbReference type="Proteomes" id="UP001589709"/>
    </source>
</evidence>
<gene>
    <name evidence="1" type="ORF">ACFF45_34125</name>
</gene>
<keyword evidence="2" id="KW-1185">Reference proteome</keyword>
<feature type="non-terminal residue" evidence="1">
    <location>
        <position position="1"/>
    </location>
</feature>
<proteinExistence type="predicted"/>
<accession>A0ABV5NBE0</accession>
<organism evidence="1 2">
    <name type="scientific">Streptomyces cinereospinus</name>
    <dbReference type="NCBI Taxonomy" id="285561"/>
    <lineage>
        <taxon>Bacteria</taxon>
        <taxon>Bacillati</taxon>
        <taxon>Actinomycetota</taxon>
        <taxon>Actinomycetes</taxon>
        <taxon>Kitasatosporales</taxon>
        <taxon>Streptomycetaceae</taxon>
        <taxon>Streptomyces</taxon>
    </lineage>
</organism>
<dbReference type="Proteomes" id="UP001589709">
    <property type="component" value="Unassembled WGS sequence"/>
</dbReference>
<comment type="caution">
    <text evidence="1">The sequence shown here is derived from an EMBL/GenBank/DDBJ whole genome shotgun (WGS) entry which is preliminary data.</text>
</comment>